<dbReference type="STRING" id="797299.HALLA_10035"/>
<dbReference type="Proteomes" id="UP000019024">
    <property type="component" value="Chromosome"/>
</dbReference>
<feature type="compositionally biased region" description="Polar residues" evidence="1">
    <location>
        <begin position="1"/>
        <end position="12"/>
    </location>
</feature>
<feature type="region of interest" description="Disordered" evidence="1">
    <location>
        <begin position="1"/>
        <end position="60"/>
    </location>
</feature>
<organism evidence="2 3">
    <name type="scientific">Halostagnicola larsenii XH-48</name>
    <dbReference type="NCBI Taxonomy" id="797299"/>
    <lineage>
        <taxon>Archaea</taxon>
        <taxon>Methanobacteriati</taxon>
        <taxon>Methanobacteriota</taxon>
        <taxon>Stenosarchaea group</taxon>
        <taxon>Halobacteria</taxon>
        <taxon>Halobacteriales</taxon>
        <taxon>Natrialbaceae</taxon>
        <taxon>Halostagnicola</taxon>
    </lineage>
</organism>
<feature type="compositionally biased region" description="Acidic residues" evidence="1">
    <location>
        <begin position="163"/>
        <end position="173"/>
    </location>
</feature>
<keyword evidence="3" id="KW-1185">Reference proteome</keyword>
<feature type="compositionally biased region" description="Low complexity" evidence="1">
    <location>
        <begin position="20"/>
        <end position="30"/>
    </location>
</feature>
<dbReference type="EMBL" id="CP007055">
    <property type="protein sequence ID" value="AHG00867.1"/>
    <property type="molecule type" value="Genomic_DNA"/>
</dbReference>
<protein>
    <submittedName>
        <fullName evidence="2">Uncharacterized protein</fullName>
    </submittedName>
</protein>
<reference evidence="2 3" key="1">
    <citation type="submission" date="2014-01" db="EMBL/GenBank/DDBJ databases">
        <authorList>
            <consortium name="DOE Joint Genome Institute"/>
            <person name="Anderson I."/>
            <person name="Huntemann M."/>
            <person name="Han J."/>
            <person name="Chen A."/>
            <person name="Kyrpides N."/>
            <person name="Mavromatis K."/>
            <person name="Markowitz V."/>
            <person name="Palaniappan K."/>
            <person name="Ivanova N."/>
            <person name="Schaumberg A."/>
            <person name="Pati A."/>
            <person name="Liolios K."/>
            <person name="Nordberg H.P."/>
            <person name="Cantor M.N."/>
            <person name="Hua S.X."/>
            <person name="Woyke T."/>
        </authorList>
    </citation>
    <scope>NUCLEOTIDE SEQUENCE [LARGE SCALE GENOMIC DNA]</scope>
    <source>
        <strain evidence="2 3">XH-48</strain>
    </source>
</reference>
<gene>
    <name evidence="2" type="ORF">HALLA_10035</name>
</gene>
<feature type="compositionally biased region" description="Basic and acidic residues" evidence="1">
    <location>
        <begin position="204"/>
        <end position="213"/>
    </location>
</feature>
<proteinExistence type="predicted"/>
<accession>W0JU94</accession>
<evidence type="ECO:0000313" key="3">
    <source>
        <dbReference type="Proteomes" id="UP000019024"/>
    </source>
</evidence>
<feature type="compositionally biased region" description="Polar residues" evidence="1">
    <location>
        <begin position="271"/>
        <end position="282"/>
    </location>
</feature>
<feature type="compositionally biased region" description="Acidic residues" evidence="1">
    <location>
        <begin position="214"/>
        <end position="242"/>
    </location>
</feature>
<dbReference type="KEGG" id="hlr:HALLA_10035"/>
<evidence type="ECO:0000313" key="2">
    <source>
        <dbReference type="EMBL" id="AHG00867.1"/>
    </source>
</evidence>
<name>W0JU94_9EURY</name>
<dbReference type="HOGENOM" id="CLU_062159_0_0_2"/>
<feature type="region of interest" description="Disordered" evidence="1">
    <location>
        <begin position="126"/>
        <end position="297"/>
    </location>
</feature>
<dbReference type="AlphaFoldDB" id="W0JU94"/>
<sequence>MVVEASNTNGERTMTDESSGRLSELLSAARAELEGGDLNEGDGAVSLANPDEQAESDSSPLFEHASAAREFVETNDPQTVLEAAGLDELPDGSEPASIPEALARAEEAQLRELRALIALARIGELTEDAADEETEKASAQLEETLTDLRESLETDEGGAQTESADESDAESGADAESSTLESAIHSVTGTSVEGFGEELQSLQDRLEGLRGDEQAAEDDRESEDDHESEPTDTDQADEEEEGMLGGGLDGGALDSGSLGGDGDDSPRDRSTMYSTMPSSNRADMNAVARPSTMPDRN</sequence>
<dbReference type="eggNOG" id="arCOG10726">
    <property type="taxonomic scope" value="Archaea"/>
</dbReference>
<evidence type="ECO:0000256" key="1">
    <source>
        <dbReference type="SAM" id="MobiDB-lite"/>
    </source>
</evidence>
<feature type="compositionally biased region" description="Polar residues" evidence="1">
    <location>
        <begin position="179"/>
        <end position="191"/>
    </location>
</feature>